<organism evidence="3 4">
    <name type="scientific">Pseudomonas chlororaphis</name>
    <dbReference type="NCBI Taxonomy" id="587753"/>
    <lineage>
        <taxon>Bacteria</taxon>
        <taxon>Pseudomonadati</taxon>
        <taxon>Pseudomonadota</taxon>
        <taxon>Gammaproteobacteria</taxon>
        <taxon>Pseudomonadales</taxon>
        <taxon>Pseudomonadaceae</taxon>
        <taxon>Pseudomonas</taxon>
    </lineage>
</organism>
<dbReference type="Proteomes" id="UP000277437">
    <property type="component" value="Chromosome"/>
</dbReference>
<dbReference type="RefSeq" id="WP_164486049.1">
    <property type="nucleotide sequence ID" value="NZ_CP118137.1"/>
</dbReference>
<dbReference type="InterPro" id="IPR006665">
    <property type="entry name" value="OmpA-like"/>
</dbReference>
<dbReference type="InterPro" id="IPR036737">
    <property type="entry name" value="OmpA-like_sf"/>
</dbReference>
<dbReference type="PROSITE" id="PS51123">
    <property type="entry name" value="OMPA_2"/>
    <property type="match status" value="1"/>
</dbReference>
<evidence type="ECO:0000313" key="4">
    <source>
        <dbReference type="Proteomes" id="UP000277437"/>
    </source>
</evidence>
<protein>
    <submittedName>
        <fullName evidence="3">OmpA/MotB domain-containing protein</fullName>
    </submittedName>
</protein>
<accession>A0AAX3FU69</accession>
<dbReference type="AlphaFoldDB" id="A0AAX3FU69"/>
<name>A0AAX3FU69_9PSED</name>
<dbReference type="Pfam" id="PF00691">
    <property type="entry name" value="OmpA"/>
    <property type="match status" value="1"/>
</dbReference>
<dbReference type="PANTHER" id="PTHR30329">
    <property type="entry name" value="STATOR ELEMENT OF FLAGELLAR MOTOR COMPLEX"/>
    <property type="match status" value="1"/>
</dbReference>
<sequence>MFTQLFFGISLVILTITACSSLSSNSPIRAKELAPDNLPPIVGQAAKVVETPTGSIYAFSYHENGQHVTCQALITLNAQQQAIPQKRWAMRCSRPSVQATPRQVITRELSFSSDALFDLDKSKLSEMKPQGRQRVEQFAKLLRNEYSEPPKLVVTGYTDHIGPPQAQEKLALNRAEAVAEILKQSGIRQELITVQSKGSAEPVVNCPVISATPELIRCLQPNRRIKVQVIGN</sequence>
<dbReference type="Gene3D" id="3.30.1330.60">
    <property type="entry name" value="OmpA-like domain"/>
    <property type="match status" value="1"/>
</dbReference>
<keyword evidence="1" id="KW-0472">Membrane</keyword>
<dbReference type="SUPFAM" id="SSF103088">
    <property type="entry name" value="OmpA-like"/>
    <property type="match status" value="1"/>
</dbReference>
<dbReference type="PANTHER" id="PTHR30329:SF21">
    <property type="entry name" value="LIPOPROTEIN YIAD-RELATED"/>
    <property type="match status" value="1"/>
</dbReference>
<dbReference type="GO" id="GO:0016020">
    <property type="term" value="C:membrane"/>
    <property type="evidence" value="ECO:0007669"/>
    <property type="project" value="UniProtKB-UniRule"/>
</dbReference>
<dbReference type="CDD" id="cd07185">
    <property type="entry name" value="OmpA_C-like"/>
    <property type="match status" value="1"/>
</dbReference>
<proteinExistence type="predicted"/>
<gene>
    <name evidence="3" type="primary">ompA_2</name>
    <name evidence="3" type="ORF">NCTC7357_02598</name>
</gene>
<dbReference type="EMBL" id="LR134334">
    <property type="protein sequence ID" value="VEF74304.1"/>
    <property type="molecule type" value="Genomic_DNA"/>
</dbReference>
<evidence type="ECO:0000313" key="3">
    <source>
        <dbReference type="EMBL" id="VEF74304.1"/>
    </source>
</evidence>
<reference evidence="3 4" key="1">
    <citation type="submission" date="2018-12" db="EMBL/GenBank/DDBJ databases">
        <authorList>
            <consortium name="Pathogen Informatics"/>
        </authorList>
    </citation>
    <scope>NUCLEOTIDE SEQUENCE [LARGE SCALE GENOMIC DNA]</scope>
    <source>
        <strain evidence="3 4">NCTC7357</strain>
    </source>
</reference>
<evidence type="ECO:0000256" key="1">
    <source>
        <dbReference type="PROSITE-ProRule" id="PRU00473"/>
    </source>
</evidence>
<dbReference type="InterPro" id="IPR050330">
    <property type="entry name" value="Bact_OuterMem_StrucFunc"/>
</dbReference>
<feature type="domain" description="OmpA-like" evidence="2">
    <location>
        <begin position="104"/>
        <end position="232"/>
    </location>
</feature>
<evidence type="ECO:0000259" key="2">
    <source>
        <dbReference type="PROSITE" id="PS51123"/>
    </source>
</evidence>